<dbReference type="InterPro" id="IPR000212">
    <property type="entry name" value="DNA_helicase_UvrD/REP"/>
</dbReference>
<gene>
    <name evidence="14" type="ORF">UFOPK1493_03143</name>
</gene>
<organism evidence="14">
    <name type="scientific">freshwater metagenome</name>
    <dbReference type="NCBI Taxonomy" id="449393"/>
    <lineage>
        <taxon>unclassified sequences</taxon>
        <taxon>metagenomes</taxon>
        <taxon>ecological metagenomes</taxon>
    </lineage>
</organism>
<evidence type="ECO:0000256" key="6">
    <source>
        <dbReference type="ARBA" id="ARBA00023235"/>
    </source>
</evidence>
<dbReference type="InterPro" id="IPR010997">
    <property type="entry name" value="HRDC-like_sf"/>
</dbReference>
<dbReference type="PANTHER" id="PTHR11070">
    <property type="entry name" value="UVRD / RECB / PCRA DNA HELICASE FAMILY MEMBER"/>
    <property type="match status" value="1"/>
</dbReference>
<feature type="region of interest" description="Disordered" evidence="10">
    <location>
        <begin position="756"/>
        <end position="792"/>
    </location>
</feature>
<dbReference type="Pfam" id="PF00570">
    <property type="entry name" value="HRDC"/>
    <property type="match status" value="1"/>
</dbReference>
<dbReference type="Pfam" id="PF00580">
    <property type="entry name" value="UvrD-helicase"/>
    <property type="match status" value="1"/>
</dbReference>
<evidence type="ECO:0000256" key="9">
    <source>
        <dbReference type="ARBA" id="ARBA00048988"/>
    </source>
</evidence>
<dbReference type="Pfam" id="PF13361">
    <property type="entry name" value="UvrD_C"/>
    <property type="match status" value="1"/>
</dbReference>
<dbReference type="InterPro" id="IPR002121">
    <property type="entry name" value="HRDC_dom"/>
</dbReference>
<dbReference type="PROSITE" id="PS51217">
    <property type="entry name" value="UVRD_HELICASE_CTER"/>
    <property type="match status" value="1"/>
</dbReference>
<keyword evidence="5" id="KW-0067">ATP-binding</keyword>
<name>A0A6J6F0K8_9ZZZZ</name>
<evidence type="ECO:0000256" key="3">
    <source>
        <dbReference type="ARBA" id="ARBA00022801"/>
    </source>
</evidence>
<dbReference type="Gene3D" id="1.10.10.160">
    <property type="match status" value="1"/>
</dbReference>
<proteinExistence type="inferred from homology"/>
<dbReference type="EMBL" id="CAEZSR010000160">
    <property type="protein sequence ID" value="CAB4581817.1"/>
    <property type="molecule type" value="Genomic_DNA"/>
</dbReference>
<dbReference type="Gene3D" id="1.10.150.80">
    <property type="entry name" value="HRDC domain"/>
    <property type="match status" value="1"/>
</dbReference>
<comment type="similarity">
    <text evidence="1">Belongs to the helicase family. UvrD subfamily.</text>
</comment>
<sequence length="872" mass="93545">MLTLGPDDLEHPLPAIERLRAAAATGTSLVVEADPDLLAALARPERTDLAPHEVGPRFTFDRSTLHHLVTANAVDATSGTPRWWLLDAAVDAGATPVADSTGEIVEIDEIGEIGDVVLPDGTRAWLDGGPVRWRPPVDGAAVLHRIAVEHGSLVSFPPDDTLGHTAAELAPDQAAAVLHEGGGARIIAPAGSGKTRVLTERTRHLVRSWRLPVGAISLVAFNKRAQEEMRERLPDVRGVQVRTLNAIALALVNGTPPFAPQPRRYDTVDEGEVRRIIGRLVKFPRKRNADPVATWIEALTVARLGLRSPERVEQLYDGEVDGFADVFPRYRRELERSGRLDFDEQVFRAIELLLTDPAARAVAQRACRVMLVDEFQDLTPAHLLLVRLLAGPDAAVFGVGDDDQTIYGYNGADPSWLIDFAELFPGAGEHPLEVNYRCPADVVAAADMLLRHNRVRVPKTIRAAAGAVPEGLHVEPAGAALHTTVSIVVDAVAGGVAPSDVAVLTRVNSLLAPVQIALAAHDVPTTGGVGREFLDRTAVRAALAWLRLATAGDTFDPDDVAEALRRPSRSLHPTVAGWVAEQTSVAALRRLAGRVNGERDAIRVEEFATDIERLQRLAANHGTTGAVLGALRDTMGLATSIAGLDATRRGMNRAAQDDDLTAISQLAELQPDPRRFEAWLRDGLGRPWRAGGVTLATVHRVKGQEWPLVVVHQADADQFPHRLADDVAEERRVFHVAITRASRALHVVPDDTPSPFLANLFEPPPPPRTAPERGGRPPAAPATATASARPGQTLAGDDAAMFAALKELRLHLAAGKPAYTVLPDSALEAIVRLRPTTLQALSAVKGVGPAKLRLYGDPILALIARLTADPSD</sequence>
<dbReference type="GO" id="GO:0003677">
    <property type="term" value="F:DNA binding"/>
    <property type="evidence" value="ECO:0007669"/>
    <property type="project" value="InterPro"/>
</dbReference>
<dbReference type="CDD" id="cd17932">
    <property type="entry name" value="DEXQc_UvrD"/>
    <property type="match status" value="1"/>
</dbReference>
<evidence type="ECO:0000256" key="8">
    <source>
        <dbReference type="ARBA" id="ARBA00034808"/>
    </source>
</evidence>
<dbReference type="PANTHER" id="PTHR11070:SF63">
    <property type="entry name" value="DNA HELICASE IV"/>
    <property type="match status" value="1"/>
</dbReference>
<dbReference type="EC" id="5.6.2.4" evidence="8"/>
<keyword evidence="4" id="KW-0347">Helicase</keyword>
<dbReference type="Gene3D" id="3.40.50.300">
    <property type="entry name" value="P-loop containing nucleotide triphosphate hydrolases"/>
    <property type="match status" value="2"/>
</dbReference>
<dbReference type="PROSITE" id="PS50967">
    <property type="entry name" value="HRDC"/>
    <property type="match status" value="1"/>
</dbReference>
<dbReference type="InterPro" id="IPR013986">
    <property type="entry name" value="DExx_box_DNA_helicase_dom_sf"/>
</dbReference>
<keyword evidence="6" id="KW-0413">Isomerase</keyword>
<keyword evidence="2" id="KW-0547">Nucleotide-binding</keyword>
<dbReference type="GO" id="GO:0043138">
    <property type="term" value="F:3'-5' DNA helicase activity"/>
    <property type="evidence" value="ECO:0007669"/>
    <property type="project" value="UniProtKB-EC"/>
</dbReference>
<dbReference type="InterPro" id="IPR014017">
    <property type="entry name" value="DNA_helicase_UvrD-like_C"/>
</dbReference>
<comment type="catalytic activity">
    <reaction evidence="9">
        <text>ATP + H2O = ADP + phosphate + H(+)</text>
        <dbReference type="Rhea" id="RHEA:13065"/>
        <dbReference type="ChEBI" id="CHEBI:15377"/>
        <dbReference type="ChEBI" id="CHEBI:15378"/>
        <dbReference type="ChEBI" id="CHEBI:30616"/>
        <dbReference type="ChEBI" id="CHEBI:43474"/>
        <dbReference type="ChEBI" id="CHEBI:456216"/>
        <dbReference type="EC" id="5.6.2.4"/>
    </reaction>
</comment>
<dbReference type="PROSITE" id="PS51198">
    <property type="entry name" value="UVRD_HELICASE_ATP_BIND"/>
    <property type="match status" value="1"/>
</dbReference>
<evidence type="ECO:0000259" key="13">
    <source>
        <dbReference type="PROSITE" id="PS51217"/>
    </source>
</evidence>
<evidence type="ECO:0000313" key="14">
    <source>
        <dbReference type="EMBL" id="CAB4581817.1"/>
    </source>
</evidence>
<evidence type="ECO:0000256" key="5">
    <source>
        <dbReference type="ARBA" id="ARBA00022840"/>
    </source>
</evidence>
<dbReference type="GO" id="GO:0016787">
    <property type="term" value="F:hydrolase activity"/>
    <property type="evidence" value="ECO:0007669"/>
    <property type="project" value="UniProtKB-KW"/>
</dbReference>
<dbReference type="AlphaFoldDB" id="A0A6J6F0K8"/>
<dbReference type="SMART" id="SM00341">
    <property type="entry name" value="HRDC"/>
    <property type="match status" value="1"/>
</dbReference>
<evidence type="ECO:0000256" key="2">
    <source>
        <dbReference type="ARBA" id="ARBA00022741"/>
    </source>
</evidence>
<dbReference type="GO" id="GO:0005524">
    <property type="term" value="F:ATP binding"/>
    <property type="evidence" value="ECO:0007669"/>
    <property type="project" value="UniProtKB-KW"/>
</dbReference>
<feature type="compositionally biased region" description="Low complexity" evidence="10">
    <location>
        <begin position="781"/>
        <end position="791"/>
    </location>
</feature>
<accession>A0A6J6F0K8</accession>
<evidence type="ECO:0000256" key="4">
    <source>
        <dbReference type="ARBA" id="ARBA00022806"/>
    </source>
</evidence>
<comment type="catalytic activity">
    <reaction evidence="7">
        <text>Couples ATP hydrolysis with the unwinding of duplex DNA by translocating in the 3'-5' direction.</text>
        <dbReference type="EC" id="5.6.2.4"/>
    </reaction>
</comment>
<dbReference type="InterPro" id="IPR014016">
    <property type="entry name" value="UvrD-like_ATP-bd"/>
</dbReference>
<dbReference type="GO" id="GO:0005829">
    <property type="term" value="C:cytosol"/>
    <property type="evidence" value="ECO:0007669"/>
    <property type="project" value="TreeGrafter"/>
</dbReference>
<feature type="domain" description="UvrD-like helicase ATP-binding" evidence="12">
    <location>
        <begin position="167"/>
        <end position="439"/>
    </location>
</feature>
<keyword evidence="3" id="KW-0378">Hydrolase</keyword>
<dbReference type="Gene3D" id="1.10.486.10">
    <property type="entry name" value="PCRA, domain 4"/>
    <property type="match status" value="1"/>
</dbReference>
<evidence type="ECO:0000256" key="10">
    <source>
        <dbReference type="SAM" id="MobiDB-lite"/>
    </source>
</evidence>
<reference evidence="14" key="1">
    <citation type="submission" date="2020-05" db="EMBL/GenBank/DDBJ databases">
        <authorList>
            <person name="Chiriac C."/>
            <person name="Salcher M."/>
            <person name="Ghai R."/>
            <person name="Kavagutti S V."/>
        </authorList>
    </citation>
    <scope>NUCLEOTIDE SEQUENCE</scope>
</reference>
<dbReference type="SUPFAM" id="SSF52540">
    <property type="entry name" value="P-loop containing nucleoside triphosphate hydrolases"/>
    <property type="match status" value="1"/>
</dbReference>
<dbReference type="SUPFAM" id="SSF47819">
    <property type="entry name" value="HRDC-like"/>
    <property type="match status" value="1"/>
</dbReference>
<feature type="domain" description="HRDC" evidence="11">
    <location>
        <begin position="795"/>
        <end position="872"/>
    </location>
</feature>
<feature type="domain" description="UvrD-like helicase C-terminal" evidence="13">
    <location>
        <begin position="440"/>
        <end position="703"/>
    </location>
</feature>
<evidence type="ECO:0000259" key="12">
    <source>
        <dbReference type="PROSITE" id="PS51198"/>
    </source>
</evidence>
<evidence type="ECO:0000256" key="7">
    <source>
        <dbReference type="ARBA" id="ARBA00034617"/>
    </source>
</evidence>
<dbReference type="InterPro" id="IPR027417">
    <property type="entry name" value="P-loop_NTPase"/>
</dbReference>
<dbReference type="InterPro" id="IPR044876">
    <property type="entry name" value="HRDC_dom_sf"/>
</dbReference>
<evidence type="ECO:0000256" key="1">
    <source>
        <dbReference type="ARBA" id="ARBA00009922"/>
    </source>
</evidence>
<dbReference type="GO" id="GO:0000725">
    <property type="term" value="P:recombinational repair"/>
    <property type="evidence" value="ECO:0007669"/>
    <property type="project" value="TreeGrafter"/>
</dbReference>
<protein>
    <recommendedName>
        <fullName evidence="8">DNA 3'-5' helicase</fullName>
        <ecNumber evidence="8">5.6.2.4</ecNumber>
    </recommendedName>
</protein>
<evidence type="ECO:0000259" key="11">
    <source>
        <dbReference type="PROSITE" id="PS50967"/>
    </source>
</evidence>